<dbReference type="InterPro" id="IPR029787">
    <property type="entry name" value="Nucleotide_cyclase"/>
</dbReference>
<evidence type="ECO:0000256" key="4">
    <source>
        <dbReference type="SAM" id="Coils"/>
    </source>
</evidence>
<protein>
    <recommendedName>
        <fullName evidence="2">diguanylate cyclase</fullName>
        <ecNumber evidence="2">2.7.7.65</ecNumber>
    </recommendedName>
</protein>
<gene>
    <name evidence="7" type="ORF">BLE401_08520</name>
</gene>
<sequence length="347" mass="39238">MLADANSQFKHINTLVEQILDYKSYLKTPRLSSHPNALNFHHNSQAVLGTDFFQGYKSNTQQAYPLTHQPLLRALQGERVYIDDLEIQLENSILPLEVWATPIFNEKQEVLYAIAVFQDISQRKQAEAERIRLAQEREAKDAALRMNALLAQEIQERRRAEAELAKANQELQRLASLDGLTQLANRRRFDEYLDQEWRRAVREDVPLSLILCDVDFFKRYNDTYGHQAGDDCLRQVAMAMSQAVKRPADLVARYGGEEFAVILPNTHTDGAKTVAQNIADAVKALCLEHRASTVQPIVTLSVGVAGIYPSRGQSSIFLIKTADEALYLAKNAGRNQVFTRAIQLENS</sequence>
<dbReference type="InterPro" id="IPR050469">
    <property type="entry name" value="Diguanylate_Cyclase"/>
</dbReference>
<dbReference type="CDD" id="cd01949">
    <property type="entry name" value="GGDEF"/>
    <property type="match status" value="1"/>
</dbReference>
<accession>A0A2N9YE29</accession>
<dbReference type="InterPro" id="IPR043128">
    <property type="entry name" value="Rev_trsase/Diguanyl_cyclase"/>
</dbReference>
<dbReference type="InterPro" id="IPR000700">
    <property type="entry name" value="PAS-assoc_C"/>
</dbReference>
<dbReference type="Gene3D" id="3.30.450.20">
    <property type="entry name" value="PAS domain"/>
    <property type="match status" value="1"/>
</dbReference>
<dbReference type="FunFam" id="3.30.70.270:FF:000001">
    <property type="entry name" value="Diguanylate cyclase domain protein"/>
    <property type="match status" value="1"/>
</dbReference>
<dbReference type="EC" id="2.7.7.65" evidence="2"/>
<dbReference type="Proteomes" id="UP000234271">
    <property type="component" value="Chromosome"/>
</dbReference>
<dbReference type="SUPFAM" id="SSF55785">
    <property type="entry name" value="PYP-like sensor domain (PAS domain)"/>
    <property type="match status" value="1"/>
</dbReference>
<dbReference type="PROSITE" id="PS50887">
    <property type="entry name" value="GGDEF"/>
    <property type="match status" value="1"/>
</dbReference>
<evidence type="ECO:0000259" key="5">
    <source>
        <dbReference type="PROSITE" id="PS50113"/>
    </source>
</evidence>
<comment type="cofactor">
    <cofactor evidence="1">
        <name>Mg(2+)</name>
        <dbReference type="ChEBI" id="CHEBI:18420"/>
    </cofactor>
</comment>
<feature type="domain" description="PAC" evidence="5">
    <location>
        <begin position="75"/>
        <end position="132"/>
    </location>
</feature>
<dbReference type="NCBIfam" id="TIGR00254">
    <property type="entry name" value="GGDEF"/>
    <property type="match status" value="1"/>
</dbReference>
<name>A0A2N9YE29_9GAMM</name>
<dbReference type="GO" id="GO:0043709">
    <property type="term" value="P:cell adhesion involved in single-species biofilm formation"/>
    <property type="evidence" value="ECO:0007669"/>
    <property type="project" value="TreeGrafter"/>
</dbReference>
<keyword evidence="4" id="KW-0175">Coiled coil</keyword>
<evidence type="ECO:0000313" key="8">
    <source>
        <dbReference type="Proteomes" id="UP000234271"/>
    </source>
</evidence>
<dbReference type="SMART" id="SM00267">
    <property type="entry name" value="GGDEF"/>
    <property type="match status" value="1"/>
</dbReference>
<dbReference type="PANTHER" id="PTHR45138:SF9">
    <property type="entry name" value="DIGUANYLATE CYCLASE DGCM-RELATED"/>
    <property type="match status" value="1"/>
</dbReference>
<dbReference type="Gene3D" id="3.30.70.270">
    <property type="match status" value="1"/>
</dbReference>
<evidence type="ECO:0000256" key="3">
    <source>
        <dbReference type="ARBA" id="ARBA00034247"/>
    </source>
</evidence>
<reference evidence="8" key="1">
    <citation type="submission" date="2016-12" db="EMBL/GenBank/DDBJ databases">
        <title>Complete Genome Sequence of Beggiatoa leptomitiformis D-401.</title>
        <authorList>
            <person name="Fomenkov A."/>
            <person name="Vincze T."/>
            <person name="Grabovich M."/>
            <person name="Anton B.P."/>
            <person name="Dubinina G."/>
            <person name="Orlova M."/>
            <person name="Belousova E."/>
            <person name="Roberts R.J."/>
        </authorList>
    </citation>
    <scope>NUCLEOTIDE SEQUENCE [LARGE SCALE GENOMIC DNA]</scope>
    <source>
        <strain evidence="8">D-401</strain>
    </source>
</reference>
<dbReference type="Pfam" id="PF00990">
    <property type="entry name" value="GGDEF"/>
    <property type="match status" value="1"/>
</dbReference>
<dbReference type="AlphaFoldDB" id="A0A2N9YE29"/>
<dbReference type="EMBL" id="CP018889">
    <property type="protein sequence ID" value="AUI68747.2"/>
    <property type="molecule type" value="Genomic_DNA"/>
</dbReference>
<dbReference type="GO" id="GO:0052621">
    <property type="term" value="F:diguanylate cyclase activity"/>
    <property type="evidence" value="ECO:0007669"/>
    <property type="project" value="UniProtKB-EC"/>
</dbReference>
<dbReference type="GO" id="GO:0005886">
    <property type="term" value="C:plasma membrane"/>
    <property type="evidence" value="ECO:0007669"/>
    <property type="project" value="TreeGrafter"/>
</dbReference>
<evidence type="ECO:0000313" key="7">
    <source>
        <dbReference type="EMBL" id="AUI68747.2"/>
    </source>
</evidence>
<dbReference type="InterPro" id="IPR000160">
    <property type="entry name" value="GGDEF_dom"/>
</dbReference>
<dbReference type="InterPro" id="IPR035965">
    <property type="entry name" value="PAS-like_dom_sf"/>
</dbReference>
<dbReference type="OrthoDB" id="5621267at2"/>
<evidence type="ECO:0000259" key="6">
    <source>
        <dbReference type="PROSITE" id="PS50887"/>
    </source>
</evidence>
<feature type="domain" description="GGDEF" evidence="6">
    <location>
        <begin position="205"/>
        <end position="342"/>
    </location>
</feature>
<keyword evidence="8" id="KW-1185">Reference proteome</keyword>
<evidence type="ECO:0000256" key="1">
    <source>
        <dbReference type="ARBA" id="ARBA00001946"/>
    </source>
</evidence>
<dbReference type="PROSITE" id="PS50113">
    <property type="entry name" value="PAC"/>
    <property type="match status" value="1"/>
</dbReference>
<feature type="coiled-coil region" evidence="4">
    <location>
        <begin position="123"/>
        <end position="177"/>
    </location>
</feature>
<evidence type="ECO:0000256" key="2">
    <source>
        <dbReference type="ARBA" id="ARBA00012528"/>
    </source>
</evidence>
<dbReference type="GO" id="GO:1902201">
    <property type="term" value="P:negative regulation of bacterial-type flagellum-dependent cell motility"/>
    <property type="evidence" value="ECO:0007669"/>
    <property type="project" value="TreeGrafter"/>
</dbReference>
<dbReference type="PANTHER" id="PTHR45138">
    <property type="entry name" value="REGULATORY COMPONENTS OF SENSORY TRANSDUCTION SYSTEM"/>
    <property type="match status" value="1"/>
</dbReference>
<dbReference type="SUPFAM" id="SSF55073">
    <property type="entry name" value="Nucleotide cyclase"/>
    <property type="match status" value="1"/>
</dbReference>
<organism evidence="7 8">
    <name type="scientific">Beggiatoa leptomitoformis</name>
    <dbReference type="NCBI Taxonomy" id="288004"/>
    <lineage>
        <taxon>Bacteria</taxon>
        <taxon>Pseudomonadati</taxon>
        <taxon>Pseudomonadota</taxon>
        <taxon>Gammaproteobacteria</taxon>
        <taxon>Thiotrichales</taxon>
        <taxon>Thiotrichaceae</taxon>
        <taxon>Beggiatoa</taxon>
    </lineage>
</organism>
<proteinExistence type="predicted"/>
<comment type="catalytic activity">
    <reaction evidence="3">
        <text>2 GTP = 3',3'-c-di-GMP + 2 diphosphate</text>
        <dbReference type="Rhea" id="RHEA:24898"/>
        <dbReference type="ChEBI" id="CHEBI:33019"/>
        <dbReference type="ChEBI" id="CHEBI:37565"/>
        <dbReference type="ChEBI" id="CHEBI:58805"/>
        <dbReference type="EC" id="2.7.7.65"/>
    </reaction>
</comment>